<dbReference type="InParanoid" id="F6SVE4"/>
<dbReference type="OrthoDB" id="10544897at2759"/>
<dbReference type="EMBL" id="EAAA01001161">
    <property type="status" value="NOT_ANNOTATED_CDS"/>
    <property type="molecule type" value="Genomic_DNA"/>
</dbReference>
<evidence type="ECO:0000313" key="2">
    <source>
        <dbReference type="Proteomes" id="UP000008144"/>
    </source>
</evidence>
<accession>A0A1W2W1I2</accession>
<reference evidence="2" key="1">
    <citation type="journal article" date="2002" name="Science">
        <title>The draft genome of Ciona intestinalis: insights into chordate and vertebrate origins.</title>
        <authorList>
            <person name="Dehal P."/>
            <person name="Satou Y."/>
            <person name="Campbell R.K."/>
            <person name="Chapman J."/>
            <person name="Degnan B."/>
            <person name="De Tomaso A."/>
            <person name="Davidson B."/>
            <person name="Di Gregorio A."/>
            <person name="Gelpke M."/>
            <person name="Goodstein D.M."/>
            <person name="Harafuji N."/>
            <person name="Hastings K.E."/>
            <person name="Ho I."/>
            <person name="Hotta K."/>
            <person name="Huang W."/>
            <person name="Kawashima T."/>
            <person name="Lemaire P."/>
            <person name="Martinez D."/>
            <person name="Meinertzhagen I.A."/>
            <person name="Necula S."/>
            <person name="Nonaka M."/>
            <person name="Putnam N."/>
            <person name="Rash S."/>
            <person name="Saiga H."/>
            <person name="Satake M."/>
            <person name="Terry A."/>
            <person name="Yamada L."/>
            <person name="Wang H.G."/>
            <person name="Awazu S."/>
            <person name="Azumi K."/>
            <person name="Boore J."/>
            <person name="Branno M."/>
            <person name="Chin-Bow S."/>
            <person name="DeSantis R."/>
            <person name="Doyle S."/>
            <person name="Francino P."/>
            <person name="Keys D.N."/>
            <person name="Haga S."/>
            <person name="Hayashi H."/>
            <person name="Hino K."/>
            <person name="Imai K.S."/>
            <person name="Inaba K."/>
            <person name="Kano S."/>
            <person name="Kobayashi K."/>
            <person name="Kobayashi M."/>
            <person name="Lee B.I."/>
            <person name="Makabe K.W."/>
            <person name="Manohar C."/>
            <person name="Matassi G."/>
            <person name="Medina M."/>
            <person name="Mochizuki Y."/>
            <person name="Mount S."/>
            <person name="Morishita T."/>
            <person name="Miura S."/>
            <person name="Nakayama A."/>
            <person name="Nishizaka S."/>
            <person name="Nomoto H."/>
            <person name="Ohta F."/>
            <person name="Oishi K."/>
            <person name="Rigoutsos I."/>
            <person name="Sano M."/>
            <person name="Sasaki A."/>
            <person name="Sasakura Y."/>
            <person name="Shoguchi E."/>
            <person name="Shin-i T."/>
            <person name="Spagnuolo A."/>
            <person name="Stainier D."/>
            <person name="Suzuki M.M."/>
            <person name="Tassy O."/>
            <person name="Takatori N."/>
            <person name="Tokuoka M."/>
            <person name="Yagi K."/>
            <person name="Yoshizaki F."/>
            <person name="Wada S."/>
            <person name="Zhang C."/>
            <person name="Hyatt P.D."/>
            <person name="Larimer F."/>
            <person name="Detter C."/>
            <person name="Doggett N."/>
            <person name="Glavina T."/>
            <person name="Hawkins T."/>
            <person name="Richardson P."/>
            <person name="Lucas S."/>
            <person name="Kohara Y."/>
            <person name="Levine M."/>
            <person name="Satoh N."/>
            <person name="Rokhsar D.S."/>
        </authorList>
    </citation>
    <scope>NUCLEOTIDE SEQUENCE [LARGE SCALE GENOMIC DNA]</scope>
</reference>
<dbReference type="Ensembl" id="ENSCINT00000027159.1">
    <property type="protein sequence ID" value="ENSCINP00000026913.1"/>
    <property type="gene ID" value="ENSCING00000015035.1"/>
</dbReference>
<sequence length="174" mass="20501">MFECEETNLPEKLSSSTLQLWQKSRKKVEEDNTTKLITSCPRYFRYQQHINGLSFEMKKYRKCRPRETDLSHKIDATLPLFLQDIGRYNPELMRNTTTRVRCSLPTQEVIEHEKFVESAGGRKLWSRGLVLQEQESLVDPQWSKHEEVKHVNAVREEVARSPSVVAGILQQWQR</sequence>
<protein>
    <submittedName>
        <fullName evidence="1">Uncharacterized LOC100183103</fullName>
    </submittedName>
</protein>
<reference evidence="1" key="3">
    <citation type="submission" date="2025-08" db="UniProtKB">
        <authorList>
            <consortium name="Ensembl"/>
        </authorList>
    </citation>
    <scope>IDENTIFICATION</scope>
</reference>
<evidence type="ECO:0000313" key="1">
    <source>
        <dbReference type="Ensembl" id="ENSCINP00000026913.1"/>
    </source>
</evidence>
<dbReference type="Proteomes" id="UP000008144">
    <property type="component" value="Chromosome 14"/>
</dbReference>
<dbReference type="GeneID" id="100183103"/>
<dbReference type="KEGG" id="cin:100183103"/>
<gene>
    <name evidence="1" type="primary">LOC100183103</name>
</gene>
<organism evidence="1 2">
    <name type="scientific">Ciona intestinalis</name>
    <name type="common">Transparent sea squirt</name>
    <name type="synonym">Ascidia intestinalis</name>
    <dbReference type="NCBI Taxonomy" id="7719"/>
    <lineage>
        <taxon>Eukaryota</taxon>
        <taxon>Metazoa</taxon>
        <taxon>Chordata</taxon>
        <taxon>Tunicata</taxon>
        <taxon>Ascidiacea</taxon>
        <taxon>Phlebobranchia</taxon>
        <taxon>Cionidae</taxon>
        <taxon>Ciona</taxon>
    </lineage>
</organism>
<dbReference type="AlphaFoldDB" id="F6SVE4"/>
<name>F6SVE4_CIOIN</name>
<reference evidence="1" key="4">
    <citation type="submission" date="2025-09" db="UniProtKB">
        <authorList>
            <consortium name="Ensembl"/>
        </authorList>
    </citation>
    <scope>IDENTIFICATION</scope>
</reference>
<keyword evidence="2" id="KW-1185">Reference proteome</keyword>
<accession>F6SVE4</accession>
<proteinExistence type="predicted"/>
<reference evidence="1" key="2">
    <citation type="journal article" date="2008" name="Genome Biol.">
        <title>Improved genome assembly and evidence-based global gene model set for the chordate Ciona intestinalis: new insight into intron and operon populations.</title>
        <authorList>
            <person name="Satou Y."/>
            <person name="Mineta K."/>
            <person name="Ogasawara M."/>
            <person name="Sasakura Y."/>
            <person name="Shoguchi E."/>
            <person name="Ueno K."/>
            <person name="Yamada L."/>
            <person name="Matsumoto J."/>
            <person name="Wasserscheid J."/>
            <person name="Dewar K."/>
            <person name="Wiley G.B."/>
            <person name="Macmil S.L."/>
            <person name="Roe B.A."/>
            <person name="Zeller R.W."/>
            <person name="Hastings K.E."/>
            <person name="Lemaire P."/>
            <person name="Lindquist E."/>
            <person name="Endo T."/>
            <person name="Hotta K."/>
            <person name="Inaba K."/>
        </authorList>
    </citation>
    <scope>NUCLEOTIDE SEQUENCE [LARGE SCALE GENOMIC DNA]</scope>
    <source>
        <strain evidence="1">wild type</strain>
    </source>
</reference>
<dbReference type="HOGENOM" id="CLU_1539459_0_0_1"/>
<dbReference type="RefSeq" id="XP_002121428.1">
    <property type="nucleotide sequence ID" value="XM_002121392.5"/>
</dbReference>